<dbReference type="AlphaFoldDB" id="A0A5C4MLF0"/>
<dbReference type="RefSeq" id="WP_139106124.1">
    <property type="nucleotide sequence ID" value="NZ_VDFR01000066.1"/>
</dbReference>
<evidence type="ECO:0008006" key="6">
    <source>
        <dbReference type="Google" id="ProtNLM"/>
    </source>
</evidence>
<dbReference type="EMBL" id="VDFR01000066">
    <property type="protein sequence ID" value="TNC45333.1"/>
    <property type="molecule type" value="Genomic_DNA"/>
</dbReference>
<keyword evidence="2" id="KW-1133">Transmembrane helix</keyword>
<dbReference type="Proteomes" id="UP000306740">
    <property type="component" value="Unassembled WGS sequence"/>
</dbReference>
<reference evidence="4 5" key="1">
    <citation type="submission" date="2019-05" db="EMBL/GenBank/DDBJ databases">
        <title>Mumia sp. nov., isolated from the intestinal contents of plateau pika (Ochotona curzoniae) in the Qinghai-Tibet plateau of China.</title>
        <authorList>
            <person name="Tian Z."/>
        </authorList>
    </citation>
    <scope>NUCLEOTIDE SEQUENCE [LARGE SCALE GENOMIC DNA]</scope>
    <source>
        <strain evidence="5">527</strain>
    </source>
</reference>
<sequence>MRGSRKLAVLLAVLAMLGLTGGTWAPALADEPASGLTATVTPGTAGYGDRVKVEGSGWPAMTQVQAVVCGDLAIGGSAACDQTTAVLGVANVDGEVDIDMVVGNPPRPCPCVVRLASYTGPALAVDMPLVISGHPVGTPPTPALPLPNLHVKEVRLEGSGGIGAFFGASPARTLVVTIENRGTAPAVNPPIKVGVGKSEETKPSVGIGRDLTIEPLQSGRIEMKVELPFAAVGTWHVVGSVGEGDLGTTFETTWGAYPWGLIALCVFAAALLGLGVVVRVKAARRHRAGRVPAETAAALANRPYTLPDVVYVDSIGGFLVSPKAVGRSRLIKHLDGRLESQDLQALLSDPGLAAGGAVLVQDGGPSQNGAGAAVVDLVALDTWLRHRDPSSAPTEGAEQLASQGTGDAVVDVDAVDTWLQRRDHKRSSQGN</sequence>
<protein>
    <recommendedName>
        <fullName evidence="6">IPT/TIG domain-containing protein</fullName>
    </recommendedName>
</protein>
<feature type="signal peptide" evidence="3">
    <location>
        <begin position="1"/>
        <end position="29"/>
    </location>
</feature>
<feature type="transmembrane region" description="Helical" evidence="2">
    <location>
        <begin position="256"/>
        <end position="278"/>
    </location>
</feature>
<accession>A0A5C4MLF0</accession>
<keyword evidence="2" id="KW-0812">Transmembrane</keyword>
<evidence type="ECO:0000313" key="5">
    <source>
        <dbReference type="Proteomes" id="UP000306740"/>
    </source>
</evidence>
<organism evidence="4 5">
    <name type="scientific">Mumia zhuanghuii</name>
    <dbReference type="NCBI Taxonomy" id="2585211"/>
    <lineage>
        <taxon>Bacteria</taxon>
        <taxon>Bacillati</taxon>
        <taxon>Actinomycetota</taxon>
        <taxon>Actinomycetes</taxon>
        <taxon>Propionibacteriales</taxon>
        <taxon>Nocardioidaceae</taxon>
        <taxon>Mumia</taxon>
    </lineage>
</organism>
<proteinExistence type="predicted"/>
<feature type="chain" id="PRO_5022681572" description="IPT/TIG domain-containing protein" evidence="3">
    <location>
        <begin position="30"/>
        <end position="431"/>
    </location>
</feature>
<dbReference type="InterPro" id="IPR027273">
    <property type="entry name" value="Neocarzinostatin-like"/>
</dbReference>
<keyword evidence="3" id="KW-0732">Signal</keyword>
<name>A0A5C4MLF0_9ACTN</name>
<dbReference type="SUPFAM" id="SSF49319">
    <property type="entry name" value="Actinoxanthin-like"/>
    <property type="match status" value="1"/>
</dbReference>
<dbReference type="Gene3D" id="2.60.40.230">
    <property type="entry name" value="Neocarzinostatin-like"/>
    <property type="match status" value="1"/>
</dbReference>
<feature type="region of interest" description="Disordered" evidence="1">
    <location>
        <begin position="388"/>
        <end position="408"/>
    </location>
</feature>
<comment type="caution">
    <text evidence="4">The sequence shown here is derived from an EMBL/GenBank/DDBJ whole genome shotgun (WGS) entry which is preliminary data.</text>
</comment>
<keyword evidence="2" id="KW-0472">Membrane</keyword>
<dbReference type="OrthoDB" id="4350202at2"/>
<evidence type="ECO:0000313" key="4">
    <source>
        <dbReference type="EMBL" id="TNC45333.1"/>
    </source>
</evidence>
<evidence type="ECO:0000256" key="2">
    <source>
        <dbReference type="SAM" id="Phobius"/>
    </source>
</evidence>
<gene>
    <name evidence="4" type="ORF">FHE65_14625</name>
</gene>
<evidence type="ECO:0000256" key="1">
    <source>
        <dbReference type="SAM" id="MobiDB-lite"/>
    </source>
</evidence>
<evidence type="ECO:0000256" key="3">
    <source>
        <dbReference type="SAM" id="SignalP"/>
    </source>
</evidence>